<name>A0A371FUA2_MUCPR</name>
<keyword evidence="3" id="KW-1185">Reference proteome</keyword>
<comment type="caution">
    <text evidence="2">The sequence shown here is derived from an EMBL/GenBank/DDBJ whole genome shotgun (WGS) entry which is preliminary data.</text>
</comment>
<evidence type="ECO:0008006" key="4">
    <source>
        <dbReference type="Google" id="ProtNLM"/>
    </source>
</evidence>
<reference evidence="2" key="1">
    <citation type="submission" date="2018-05" db="EMBL/GenBank/DDBJ databases">
        <title>Draft genome of Mucuna pruriens seed.</title>
        <authorList>
            <person name="Nnadi N.E."/>
            <person name="Vos R."/>
            <person name="Hasami M.H."/>
            <person name="Devisetty U.K."/>
            <person name="Aguiy J.C."/>
        </authorList>
    </citation>
    <scope>NUCLEOTIDE SEQUENCE [LARGE SCALE GENOMIC DNA]</scope>
    <source>
        <strain evidence="2">JCA_2017</strain>
    </source>
</reference>
<dbReference type="PANTHER" id="PTHR35046">
    <property type="entry name" value="ZINC KNUCKLE (CCHC-TYPE) FAMILY PROTEIN"/>
    <property type="match status" value="1"/>
</dbReference>
<protein>
    <recommendedName>
        <fullName evidence="4">Retrotransposon gag domain-containing protein</fullName>
    </recommendedName>
</protein>
<dbReference type="OrthoDB" id="1731207at2759"/>
<evidence type="ECO:0000313" key="2">
    <source>
        <dbReference type="EMBL" id="RDX81750.1"/>
    </source>
</evidence>
<feature type="region of interest" description="Disordered" evidence="1">
    <location>
        <begin position="69"/>
        <end position="119"/>
    </location>
</feature>
<feature type="compositionally biased region" description="Basic and acidic residues" evidence="1">
    <location>
        <begin position="84"/>
        <end position="99"/>
    </location>
</feature>
<accession>A0A371FUA2</accession>
<evidence type="ECO:0000256" key="1">
    <source>
        <dbReference type="SAM" id="MobiDB-lite"/>
    </source>
</evidence>
<evidence type="ECO:0000313" key="3">
    <source>
        <dbReference type="Proteomes" id="UP000257109"/>
    </source>
</evidence>
<sequence>MERFVPSYYAKDLYEYFKEMEIFMTRAQIEESQEATLARFLHRLNREIQGIVELHHYSTLDDLVHQATKRKFSSKKSYHNTSWKGKEREKERLRRDKSPKNGNDFSQGPPPTSSASKSSSIKCFKFLGERAHCILMP</sequence>
<dbReference type="PANTHER" id="PTHR35046:SF9">
    <property type="entry name" value="RNA-DIRECTED DNA POLYMERASE"/>
    <property type="match status" value="1"/>
</dbReference>
<dbReference type="AlphaFoldDB" id="A0A371FUA2"/>
<gene>
    <name evidence="2" type="ORF">CR513_37536</name>
</gene>
<organism evidence="2 3">
    <name type="scientific">Mucuna pruriens</name>
    <name type="common">Velvet bean</name>
    <name type="synonym">Dolichos pruriens</name>
    <dbReference type="NCBI Taxonomy" id="157652"/>
    <lineage>
        <taxon>Eukaryota</taxon>
        <taxon>Viridiplantae</taxon>
        <taxon>Streptophyta</taxon>
        <taxon>Embryophyta</taxon>
        <taxon>Tracheophyta</taxon>
        <taxon>Spermatophyta</taxon>
        <taxon>Magnoliopsida</taxon>
        <taxon>eudicotyledons</taxon>
        <taxon>Gunneridae</taxon>
        <taxon>Pentapetalae</taxon>
        <taxon>rosids</taxon>
        <taxon>fabids</taxon>
        <taxon>Fabales</taxon>
        <taxon>Fabaceae</taxon>
        <taxon>Papilionoideae</taxon>
        <taxon>50 kb inversion clade</taxon>
        <taxon>NPAAA clade</taxon>
        <taxon>indigoferoid/millettioid clade</taxon>
        <taxon>Phaseoleae</taxon>
        <taxon>Mucuna</taxon>
    </lineage>
</organism>
<feature type="compositionally biased region" description="Basic residues" evidence="1">
    <location>
        <begin position="69"/>
        <end position="78"/>
    </location>
</feature>
<dbReference type="EMBL" id="QJKJ01007838">
    <property type="protein sequence ID" value="RDX81750.1"/>
    <property type="molecule type" value="Genomic_DNA"/>
</dbReference>
<proteinExistence type="predicted"/>
<feature type="non-terminal residue" evidence="2">
    <location>
        <position position="1"/>
    </location>
</feature>
<dbReference type="Proteomes" id="UP000257109">
    <property type="component" value="Unassembled WGS sequence"/>
</dbReference>